<dbReference type="GO" id="GO:0008379">
    <property type="term" value="F:thioredoxin peroxidase activity"/>
    <property type="evidence" value="ECO:0007669"/>
    <property type="project" value="TreeGrafter"/>
</dbReference>
<evidence type="ECO:0000259" key="12">
    <source>
        <dbReference type="PROSITE" id="PS51352"/>
    </source>
</evidence>
<dbReference type="AlphaFoldDB" id="A0A1B1TEI2"/>
<evidence type="ECO:0000256" key="4">
    <source>
        <dbReference type="ARBA" id="ARBA00022862"/>
    </source>
</evidence>
<keyword evidence="3" id="KW-0575">Peroxidase</keyword>
<comment type="similarity">
    <text evidence="9">Belongs to the peroxiredoxin family. BCP/PrxQ subfamily.</text>
</comment>
<keyword evidence="4" id="KW-0049">Antioxidant</keyword>
<organism evidence="13">
    <name type="scientific">uncultured Poseidoniia archaeon</name>
    <dbReference type="NCBI Taxonomy" id="1697135"/>
    <lineage>
        <taxon>Archaea</taxon>
        <taxon>Methanobacteriati</taxon>
        <taxon>Thermoplasmatota</taxon>
        <taxon>Candidatus Poseidoniia</taxon>
        <taxon>environmental samples</taxon>
    </lineage>
</organism>
<evidence type="ECO:0000256" key="8">
    <source>
        <dbReference type="ARBA" id="ARBA00032824"/>
    </source>
</evidence>
<evidence type="ECO:0000256" key="6">
    <source>
        <dbReference type="ARBA" id="ARBA00023157"/>
    </source>
</evidence>
<dbReference type="NCBIfam" id="NF006960">
    <property type="entry name" value="PRK09437.1"/>
    <property type="match status" value="1"/>
</dbReference>
<dbReference type="InterPro" id="IPR013766">
    <property type="entry name" value="Thioredoxin_domain"/>
</dbReference>
<dbReference type="GO" id="GO:0034599">
    <property type="term" value="P:cellular response to oxidative stress"/>
    <property type="evidence" value="ECO:0007669"/>
    <property type="project" value="TreeGrafter"/>
</dbReference>
<evidence type="ECO:0000256" key="3">
    <source>
        <dbReference type="ARBA" id="ARBA00022559"/>
    </source>
</evidence>
<accession>A0A1B1TEI2</accession>
<dbReference type="SUPFAM" id="SSF52833">
    <property type="entry name" value="Thioredoxin-like"/>
    <property type="match status" value="1"/>
</dbReference>
<dbReference type="InterPro" id="IPR024706">
    <property type="entry name" value="Peroxiredoxin_AhpC-typ"/>
</dbReference>
<dbReference type="FunFam" id="3.40.30.10:FF:000007">
    <property type="entry name" value="Thioredoxin-dependent thiol peroxidase"/>
    <property type="match status" value="1"/>
</dbReference>
<evidence type="ECO:0000256" key="10">
    <source>
        <dbReference type="ARBA" id="ARBA00049091"/>
    </source>
</evidence>
<protein>
    <recommendedName>
        <fullName evidence="2">thioredoxin-dependent peroxiredoxin</fullName>
        <ecNumber evidence="2">1.11.1.24</ecNumber>
    </recommendedName>
    <alternativeName>
        <fullName evidence="8">Thioredoxin peroxidase</fullName>
    </alternativeName>
</protein>
<evidence type="ECO:0000256" key="9">
    <source>
        <dbReference type="ARBA" id="ARBA00038489"/>
    </source>
</evidence>
<dbReference type="GO" id="GO:0045454">
    <property type="term" value="P:cell redox homeostasis"/>
    <property type="evidence" value="ECO:0007669"/>
    <property type="project" value="TreeGrafter"/>
</dbReference>
<keyword evidence="7" id="KW-0676">Redox-active center</keyword>
<dbReference type="PROSITE" id="PS51352">
    <property type="entry name" value="THIOREDOXIN_2"/>
    <property type="match status" value="1"/>
</dbReference>
<evidence type="ECO:0000313" key="13">
    <source>
        <dbReference type="EMBL" id="ANV80700.1"/>
    </source>
</evidence>
<evidence type="ECO:0000256" key="11">
    <source>
        <dbReference type="PIRSR" id="PIRSR000239-1"/>
    </source>
</evidence>
<evidence type="ECO:0000256" key="7">
    <source>
        <dbReference type="ARBA" id="ARBA00023284"/>
    </source>
</evidence>
<keyword evidence="6" id="KW-1015">Disulfide bond</keyword>
<proteinExistence type="inferred from homology"/>
<sequence>MNKEPVTLAVGEKAPDFNAQITNGDQIKLSDILLSGQKVILYFYPKDSTPGCTVQACDFRDNFSRLQESGYKVIGVSKDSSSSHQKFIDKHELPFDLIVDSETELHQLYGVWREKMNYGKTYMGVSRSTFVIDTDGSLISVGYNVRASGHVDRLVKELGLE</sequence>
<dbReference type="InterPro" id="IPR000866">
    <property type="entry name" value="AhpC/TSA"/>
</dbReference>
<dbReference type="InterPro" id="IPR050924">
    <property type="entry name" value="Peroxiredoxin_BCP/PrxQ"/>
</dbReference>
<dbReference type="PANTHER" id="PTHR42801:SF4">
    <property type="entry name" value="AHPC_TSA FAMILY PROTEIN"/>
    <property type="match status" value="1"/>
</dbReference>
<dbReference type="Pfam" id="PF00578">
    <property type="entry name" value="AhpC-TSA"/>
    <property type="match status" value="1"/>
</dbReference>
<comment type="subunit">
    <text evidence="1">Monomer.</text>
</comment>
<dbReference type="EMBL" id="KP211902">
    <property type="protein sequence ID" value="ANV80700.1"/>
    <property type="molecule type" value="Genomic_DNA"/>
</dbReference>
<reference evidence="13" key="2">
    <citation type="journal article" date="2015" name="ISME J.">
        <title>A new class of marine Euryarchaeota group II from the Mediterranean deep chlorophyll maximum.</title>
        <authorList>
            <person name="Martin-Cuadrado A.B."/>
            <person name="Garcia-Heredia I."/>
            <person name="Molto A.G."/>
            <person name="Lopez-Ubeda R."/>
            <person name="Kimes N."/>
            <person name="Lopez-Garcia P."/>
            <person name="Moreira D."/>
            <person name="Rodriguez-Valera F."/>
        </authorList>
    </citation>
    <scope>NUCLEOTIDE SEQUENCE</scope>
</reference>
<evidence type="ECO:0000256" key="1">
    <source>
        <dbReference type="ARBA" id="ARBA00011245"/>
    </source>
</evidence>
<dbReference type="GO" id="GO:0005737">
    <property type="term" value="C:cytoplasm"/>
    <property type="evidence" value="ECO:0007669"/>
    <property type="project" value="TreeGrafter"/>
</dbReference>
<reference evidence="13" key="1">
    <citation type="submission" date="2014-11" db="EMBL/GenBank/DDBJ databases">
        <authorList>
            <person name="Zhu J."/>
            <person name="Qi W."/>
            <person name="Song R."/>
        </authorList>
    </citation>
    <scope>NUCLEOTIDE SEQUENCE</scope>
</reference>
<dbReference type="Gene3D" id="3.40.30.10">
    <property type="entry name" value="Glutaredoxin"/>
    <property type="match status" value="1"/>
</dbReference>
<comment type="catalytic activity">
    <reaction evidence="10">
        <text>a hydroperoxide + [thioredoxin]-dithiol = an alcohol + [thioredoxin]-disulfide + H2O</text>
        <dbReference type="Rhea" id="RHEA:62620"/>
        <dbReference type="Rhea" id="RHEA-COMP:10698"/>
        <dbReference type="Rhea" id="RHEA-COMP:10700"/>
        <dbReference type="ChEBI" id="CHEBI:15377"/>
        <dbReference type="ChEBI" id="CHEBI:29950"/>
        <dbReference type="ChEBI" id="CHEBI:30879"/>
        <dbReference type="ChEBI" id="CHEBI:35924"/>
        <dbReference type="ChEBI" id="CHEBI:50058"/>
        <dbReference type="EC" id="1.11.1.24"/>
    </reaction>
</comment>
<name>A0A1B1TEI2_9ARCH</name>
<dbReference type="PANTHER" id="PTHR42801">
    <property type="entry name" value="THIOREDOXIN-DEPENDENT PEROXIDE REDUCTASE"/>
    <property type="match status" value="1"/>
</dbReference>
<feature type="domain" description="Thioredoxin" evidence="12">
    <location>
        <begin position="8"/>
        <end position="161"/>
    </location>
</feature>
<dbReference type="EC" id="1.11.1.24" evidence="2"/>
<keyword evidence="5" id="KW-0560">Oxidoreductase</keyword>
<feature type="active site" description="Cysteine sulfenic acid (-SOH) intermediate; for peroxidase activity" evidence="11">
    <location>
        <position position="52"/>
    </location>
</feature>
<dbReference type="PIRSF" id="PIRSF000239">
    <property type="entry name" value="AHPC"/>
    <property type="match status" value="1"/>
</dbReference>
<dbReference type="InterPro" id="IPR036249">
    <property type="entry name" value="Thioredoxin-like_sf"/>
</dbReference>
<evidence type="ECO:0000256" key="2">
    <source>
        <dbReference type="ARBA" id="ARBA00013017"/>
    </source>
</evidence>
<dbReference type="CDD" id="cd03017">
    <property type="entry name" value="PRX_BCP"/>
    <property type="match status" value="1"/>
</dbReference>
<evidence type="ECO:0000256" key="5">
    <source>
        <dbReference type="ARBA" id="ARBA00023002"/>
    </source>
</evidence>